<keyword evidence="4 6" id="KW-0067">ATP-binding</keyword>
<sequence>MNAPAPSPIVSFNQVGKSFAVAGGELEAIREFNLEIAEGEFVAIVGSSGCGKSTLLRLLIGLDTQFRGEIRVDGKAVTGIGGERGIVFQEHRLFPWLTVEENIGLGLVNEPLSAAERQTRIADFIELVGLRDFTRAYPHQLSGGMAQRVAIARGLVASPRILLLDEPFGALDALTRQQMQDELLAIRERAQITTVLVTHDVEEAIFLADRVVVMEPRPGRIKRVVDIALPHPRQRSGFDFHQLREELLHELTSDEHYQLPQPARIHDLPLAFIAC</sequence>
<organism evidence="6 7">
    <name type="scientific">Pseudomonas chlororaphis</name>
    <dbReference type="NCBI Taxonomy" id="587753"/>
    <lineage>
        <taxon>Bacteria</taxon>
        <taxon>Pseudomonadati</taxon>
        <taxon>Pseudomonadota</taxon>
        <taxon>Gammaproteobacteria</taxon>
        <taxon>Pseudomonadales</taxon>
        <taxon>Pseudomonadaceae</taxon>
        <taxon>Pseudomonas</taxon>
    </lineage>
</organism>
<dbReference type="InterPro" id="IPR003439">
    <property type="entry name" value="ABC_transporter-like_ATP-bd"/>
</dbReference>
<comment type="similarity">
    <text evidence="1">Belongs to the ABC transporter superfamily.</text>
</comment>
<dbReference type="RefSeq" id="WP_045886450.1">
    <property type="nucleotide sequence ID" value="NZ_CP011110.1"/>
</dbReference>
<evidence type="ECO:0000256" key="4">
    <source>
        <dbReference type="ARBA" id="ARBA00022840"/>
    </source>
</evidence>
<dbReference type="SUPFAM" id="SSF52540">
    <property type="entry name" value="P-loop containing nucleoside triphosphate hydrolases"/>
    <property type="match status" value="1"/>
</dbReference>
<evidence type="ECO:0000256" key="2">
    <source>
        <dbReference type="ARBA" id="ARBA00022448"/>
    </source>
</evidence>
<keyword evidence="2" id="KW-0813">Transport</keyword>
<keyword evidence="3" id="KW-0547">Nucleotide-binding</keyword>
<feature type="domain" description="ABC transporter" evidence="5">
    <location>
        <begin position="10"/>
        <end position="241"/>
    </location>
</feature>
<evidence type="ECO:0000313" key="6">
    <source>
        <dbReference type="EMBL" id="AKA27315.1"/>
    </source>
</evidence>
<evidence type="ECO:0000313" key="7">
    <source>
        <dbReference type="Proteomes" id="UP000032748"/>
    </source>
</evidence>
<dbReference type="KEGG" id="pcz:PCL1606_58700"/>
<evidence type="ECO:0000256" key="3">
    <source>
        <dbReference type="ARBA" id="ARBA00022741"/>
    </source>
</evidence>
<evidence type="ECO:0000259" key="5">
    <source>
        <dbReference type="PROSITE" id="PS50893"/>
    </source>
</evidence>
<dbReference type="GO" id="GO:0005524">
    <property type="term" value="F:ATP binding"/>
    <property type="evidence" value="ECO:0007669"/>
    <property type="project" value="UniProtKB-KW"/>
</dbReference>
<gene>
    <name evidence="6" type="ORF">PCL1606_58700</name>
</gene>
<name>A0A0D5Y8F4_9PSED</name>
<dbReference type="InterPro" id="IPR027417">
    <property type="entry name" value="P-loop_NTPase"/>
</dbReference>
<dbReference type="InterPro" id="IPR017871">
    <property type="entry name" value="ABC_transporter-like_CS"/>
</dbReference>
<dbReference type="PROSITE" id="PS00211">
    <property type="entry name" value="ABC_TRANSPORTER_1"/>
    <property type="match status" value="1"/>
</dbReference>
<dbReference type="EMBL" id="CP011110">
    <property type="protein sequence ID" value="AKA27315.1"/>
    <property type="molecule type" value="Genomic_DNA"/>
</dbReference>
<dbReference type="SMART" id="SM00382">
    <property type="entry name" value="AAA"/>
    <property type="match status" value="1"/>
</dbReference>
<accession>A0A0D5Y8F4</accession>
<dbReference type="InterPro" id="IPR050166">
    <property type="entry name" value="ABC_transporter_ATP-bind"/>
</dbReference>
<dbReference type="PANTHER" id="PTHR42788">
    <property type="entry name" value="TAURINE IMPORT ATP-BINDING PROTEIN-RELATED"/>
    <property type="match status" value="1"/>
</dbReference>
<protein>
    <submittedName>
        <fullName evidence="6">Sulfonate ABC transporter ATP-binding protein</fullName>
    </submittedName>
</protein>
<dbReference type="GO" id="GO:0016887">
    <property type="term" value="F:ATP hydrolysis activity"/>
    <property type="evidence" value="ECO:0007669"/>
    <property type="project" value="InterPro"/>
</dbReference>
<proteinExistence type="inferred from homology"/>
<reference evidence="6 7" key="1">
    <citation type="journal article" date="2015" name="Mol. Plant Microbe Interact.">
        <title>Comparative Genomic Analysis of Pseudomonas chlororaphis PCL1606 Reveals New Insight into Antifungal Compounds Involved in Biocontrol.</title>
        <authorList>
            <person name="Calderon C.E."/>
            <person name="Ramos C."/>
            <person name="de Vicente A."/>
            <person name="Cazorla F.M."/>
        </authorList>
    </citation>
    <scope>NUCLEOTIDE SEQUENCE [LARGE SCALE GENOMIC DNA]</scope>
    <source>
        <strain evidence="6 7">PCL1606</strain>
    </source>
</reference>
<dbReference type="Pfam" id="PF00005">
    <property type="entry name" value="ABC_tran"/>
    <property type="match status" value="1"/>
</dbReference>
<dbReference type="Gene3D" id="3.40.50.300">
    <property type="entry name" value="P-loop containing nucleotide triphosphate hydrolases"/>
    <property type="match status" value="1"/>
</dbReference>
<evidence type="ECO:0000256" key="1">
    <source>
        <dbReference type="ARBA" id="ARBA00005417"/>
    </source>
</evidence>
<dbReference type="PATRIC" id="fig|587753.10.peg.5852"/>
<dbReference type="InterPro" id="IPR003593">
    <property type="entry name" value="AAA+_ATPase"/>
</dbReference>
<dbReference type="OrthoDB" id="9802264at2"/>
<dbReference type="PANTHER" id="PTHR42788:SF13">
    <property type="entry name" value="ALIPHATIC SULFONATES IMPORT ATP-BINDING PROTEIN SSUB"/>
    <property type="match status" value="1"/>
</dbReference>
<dbReference type="AlphaFoldDB" id="A0A0D5Y8F4"/>
<dbReference type="Proteomes" id="UP000032748">
    <property type="component" value="Chromosome"/>
</dbReference>
<dbReference type="PROSITE" id="PS50893">
    <property type="entry name" value="ABC_TRANSPORTER_2"/>
    <property type="match status" value="1"/>
</dbReference>
<dbReference type="CDD" id="cd03293">
    <property type="entry name" value="ABC_NrtD_SsuB_transporters"/>
    <property type="match status" value="1"/>
</dbReference>